<sequence>MTARTLKESHVARFHAILVALSPGWLAASFVPEWEAVVCAHRCQLGNPHCARACAHCARAPASVSLDIERCFARSRAIRSPLRGHCLSTLDQPEAREDAQTSKVAMPHHATSNCCPASPVAVQTKGIACSQQSTRDARANDPLVLTTAQTWPVPDHVLLLCCPAAPSRPAGMACRQADSRVTYPLWRFSTPATDWHRLAEPAV</sequence>
<keyword evidence="1" id="KW-0732">Signal</keyword>
<accession>A0A2T3AIW3</accession>
<feature type="chain" id="PRO_5015567167" description="RanBP2-type domain-containing protein" evidence="1">
    <location>
        <begin position="28"/>
        <end position="203"/>
    </location>
</feature>
<feature type="signal peptide" evidence="1">
    <location>
        <begin position="1"/>
        <end position="27"/>
    </location>
</feature>
<dbReference type="Proteomes" id="UP000241462">
    <property type="component" value="Unassembled WGS sequence"/>
</dbReference>
<evidence type="ECO:0000313" key="3">
    <source>
        <dbReference type="Proteomes" id="UP000241462"/>
    </source>
</evidence>
<keyword evidence="3" id="KW-1185">Reference proteome</keyword>
<gene>
    <name evidence="2" type="ORF">BD289DRAFT_28012</name>
</gene>
<dbReference type="EMBL" id="KZ678383">
    <property type="protein sequence ID" value="PSS00511.1"/>
    <property type="molecule type" value="Genomic_DNA"/>
</dbReference>
<protein>
    <recommendedName>
        <fullName evidence="4">RanBP2-type domain-containing protein</fullName>
    </recommendedName>
</protein>
<organism evidence="2 3">
    <name type="scientific">Coniella lustricola</name>
    <dbReference type="NCBI Taxonomy" id="2025994"/>
    <lineage>
        <taxon>Eukaryota</taxon>
        <taxon>Fungi</taxon>
        <taxon>Dikarya</taxon>
        <taxon>Ascomycota</taxon>
        <taxon>Pezizomycotina</taxon>
        <taxon>Sordariomycetes</taxon>
        <taxon>Sordariomycetidae</taxon>
        <taxon>Diaporthales</taxon>
        <taxon>Schizoparmaceae</taxon>
        <taxon>Coniella</taxon>
    </lineage>
</organism>
<name>A0A2T3AIW3_9PEZI</name>
<proteinExistence type="predicted"/>
<evidence type="ECO:0000313" key="2">
    <source>
        <dbReference type="EMBL" id="PSS00511.1"/>
    </source>
</evidence>
<reference evidence="2 3" key="1">
    <citation type="journal article" date="2018" name="Mycol. Prog.">
        <title>Coniella lustricola, a new species from submerged detritus.</title>
        <authorList>
            <person name="Raudabaugh D.B."/>
            <person name="Iturriaga T."/>
            <person name="Carver A."/>
            <person name="Mondo S."/>
            <person name="Pangilinan J."/>
            <person name="Lipzen A."/>
            <person name="He G."/>
            <person name="Amirebrahimi M."/>
            <person name="Grigoriev I.V."/>
            <person name="Miller A.N."/>
        </authorList>
    </citation>
    <scope>NUCLEOTIDE SEQUENCE [LARGE SCALE GENOMIC DNA]</scope>
    <source>
        <strain evidence="2 3">B22-T-1</strain>
    </source>
</reference>
<dbReference type="InParanoid" id="A0A2T3AIW3"/>
<dbReference type="AlphaFoldDB" id="A0A2T3AIW3"/>
<evidence type="ECO:0008006" key="4">
    <source>
        <dbReference type="Google" id="ProtNLM"/>
    </source>
</evidence>
<evidence type="ECO:0000256" key="1">
    <source>
        <dbReference type="SAM" id="SignalP"/>
    </source>
</evidence>